<evidence type="ECO:0000259" key="2">
    <source>
        <dbReference type="SMART" id="SM00829"/>
    </source>
</evidence>
<dbReference type="Gene3D" id="3.90.180.10">
    <property type="entry name" value="Medium-chain alcohol dehydrogenases, catalytic domain"/>
    <property type="match status" value="1"/>
</dbReference>
<dbReference type="SUPFAM" id="SSF50129">
    <property type="entry name" value="GroES-like"/>
    <property type="match status" value="1"/>
</dbReference>
<accession>A0A2W5B971</accession>
<dbReference type="GO" id="GO:0016628">
    <property type="term" value="F:oxidoreductase activity, acting on the CH-CH group of donors, NAD or NADP as acceptor"/>
    <property type="evidence" value="ECO:0007669"/>
    <property type="project" value="InterPro"/>
</dbReference>
<dbReference type="EMBL" id="QFNY01000090">
    <property type="protein sequence ID" value="PZP01140.1"/>
    <property type="molecule type" value="Genomic_DNA"/>
</dbReference>
<evidence type="ECO:0000313" key="3">
    <source>
        <dbReference type="EMBL" id="PZP01140.1"/>
    </source>
</evidence>
<name>A0A2W5B971_9CORY</name>
<keyword evidence="1" id="KW-0560">Oxidoreductase</keyword>
<dbReference type="InterPro" id="IPR045010">
    <property type="entry name" value="MDR_fam"/>
</dbReference>
<dbReference type="SUPFAM" id="SSF51735">
    <property type="entry name" value="NAD(P)-binding Rossmann-fold domains"/>
    <property type="match status" value="1"/>
</dbReference>
<dbReference type="Gene3D" id="3.40.50.720">
    <property type="entry name" value="NAD(P)-binding Rossmann-like Domain"/>
    <property type="match status" value="1"/>
</dbReference>
<proteinExistence type="predicted"/>
<sequence length="332" mass="35454">MVTAKQWVLASRPTGTPTMENFRLEQVELPDLVEGQVLVENTVNTVDPYMRGRMNDVKSYIPPFELDRPMTGGAVGVVRESRSEKFQVGDAVSHPLGWQDIAIVDEGQAKPVDLNVAPAAAYLGILGLTGLTAYVGLTRIAEIKEGDVVFVSGAAGAVGSAVGQFARHLGASRVIGSAGSEEKVARLKELGFDAAINYREGDLVGQLRQAAPEGIDVYFDNVGGDHLEAAIARMNTFGRVAMCGAIAQYNDTRPPTAPRNLALAIGKCLTLRGFVLGQYLDVAGEFRERMAPLIASGEVQYDVTTRHGIEAMPGAFLELFTGGNTGKMVVQM</sequence>
<dbReference type="PANTHER" id="PTHR43205:SF7">
    <property type="entry name" value="PROSTAGLANDIN REDUCTASE 1"/>
    <property type="match status" value="1"/>
</dbReference>
<dbReference type="PANTHER" id="PTHR43205">
    <property type="entry name" value="PROSTAGLANDIN REDUCTASE"/>
    <property type="match status" value="1"/>
</dbReference>
<dbReference type="Proteomes" id="UP000249451">
    <property type="component" value="Unassembled WGS sequence"/>
</dbReference>
<dbReference type="InterPro" id="IPR041694">
    <property type="entry name" value="ADH_N_2"/>
</dbReference>
<dbReference type="FunFam" id="3.40.50.720:FF:000121">
    <property type="entry name" value="Prostaglandin reductase 2"/>
    <property type="match status" value="1"/>
</dbReference>
<dbReference type="InterPro" id="IPR011032">
    <property type="entry name" value="GroES-like_sf"/>
</dbReference>
<reference evidence="3 4" key="1">
    <citation type="submission" date="2017-11" db="EMBL/GenBank/DDBJ databases">
        <title>Infants hospitalized years apart are colonized by the same room-sourced microbial strains.</title>
        <authorList>
            <person name="Brooks B."/>
            <person name="Olm M.R."/>
            <person name="Firek B.A."/>
            <person name="Baker R."/>
            <person name="Thomas B.C."/>
            <person name="Morowitz M.J."/>
            <person name="Banfield J.F."/>
        </authorList>
    </citation>
    <scope>NUCLEOTIDE SEQUENCE [LARGE SCALE GENOMIC DNA]</scope>
    <source>
        <strain evidence="3">S2_012_000_R3_87</strain>
    </source>
</reference>
<dbReference type="SMART" id="SM00829">
    <property type="entry name" value="PKS_ER"/>
    <property type="match status" value="1"/>
</dbReference>
<dbReference type="Pfam" id="PF16884">
    <property type="entry name" value="ADH_N_2"/>
    <property type="match status" value="1"/>
</dbReference>
<protein>
    <submittedName>
        <fullName evidence="3">NADP-dependent oxidoreductase</fullName>
    </submittedName>
</protein>
<evidence type="ECO:0000256" key="1">
    <source>
        <dbReference type="ARBA" id="ARBA00023002"/>
    </source>
</evidence>
<dbReference type="CDD" id="cd05288">
    <property type="entry name" value="PGDH"/>
    <property type="match status" value="1"/>
</dbReference>
<organism evidence="3 4">
    <name type="scientific">Corynebacterium urealyticum</name>
    <dbReference type="NCBI Taxonomy" id="43771"/>
    <lineage>
        <taxon>Bacteria</taxon>
        <taxon>Bacillati</taxon>
        <taxon>Actinomycetota</taxon>
        <taxon>Actinomycetes</taxon>
        <taxon>Mycobacteriales</taxon>
        <taxon>Corynebacteriaceae</taxon>
        <taxon>Corynebacterium</taxon>
    </lineage>
</organism>
<feature type="domain" description="Enoyl reductase (ER)" evidence="2">
    <location>
        <begin position="15"/>
        <end position="330"/>
    </location>
</feature>
<evidence type="ECO:0000313" key="4">
    <source>
        <dbReference type="Proteomes" id="UP000249451"/>
    </source>
</evidence>
<dbReference type="InterPro" id="IPR013149">
    <property type="entry name" value="ADH-like_C"/>
</dbReference>
<comment type="caution">
    <text evidence="3">The sequence shown here is derived from an EMBL/GenBank/DDBJ whole genome shotgun (WGS) entry which is preliminary data.</text>
</comment>
<dbReference type="AlphaFoldDB" id="A0A2W5B971"/>
<gene>
    <name evidence="3" type="ORF">DI609_04880</name>
</gene>
<dbReference type="InterPro" id="IPR020843">
    <property type="entry name" value="ER"/>
</dbReference>
<dbReference type="Pfam" id="PF00107">
    <property type="entry name" value="ADH_zinc_N"/>
    <property type="match status" value="1"/>
</dbReference>
<dbReference type="InterPro" id="IPR036291">
    <property type="entry name" value="NAD(P)-bd_dom_sf"/>
</dbReference>